<comment type="subunit">
    <text evidence="1">Forms a complex composed of PxpA, PxpB and PxpC.</text>
</comment>
<dbReference type="Proteomes" id="UP000663505">
    <property type="component" value="Chromosome"/>
</dbReference>
<dbReference type="RefSeq" id="WP_206657641.1">
    <property type="nucleotide sequence ID" value="NZ_CP071182.1"/>
</dbReference>
<dbReference type="EC" id="3.5.2.9" evidence="1"/>
<dbReference type="HAMAP" id="MF_00691">
    <property type="entry name" value="PxpA"/>
    <property type="match status" value="1"/>
</dbReference>
<keyword evidence="1" id="KW-0067">ATP-binding</keyword>
<dbReference type="InterPro" id="IPR011330">
    <property type="entry name" value="Glyco_hydro/deAcase_b/a-brl"/>
</dbReference>
<evidence type="ECO:0000313" key="3">
    <source>
        <dbReference type="Proteomes" id="UP000663505"/>
    </source>
</evidence>
<dbReference type="NCBIfam" id="NF003814">
    <property type="entry name" value="PRK05406.1-3"/>
    <property type="match status" value="1"/>
</dbReference>
<dbReference type="NCBIfam" id="NF003816">
    <property type="entry name" value="PRK05406.1-5"/>
    <property type="match status" value="1"/>
</dbReference>
<comment type="catalytic activity">
    <reaction evidence="1">
        <text>5-oxo-L-proline + ATP + 2 H2O = L-glutamate + ADP + phosphate + H(+)</text>
        <dbReference type="Rhea" id="RHEA:10348"/>
        <dbReference type="ChEBI" id="CHEBI:15377"/>
        <dbReference type="ChEBI" id="CHEBI:15378"/>
        <dbReference type="ChEBI" id="CHEBI:29985"/>
        <dbReference type="ChEBI" id="CHEBI:30616"/>
        <dbReference type="ChEBI" id="CHEBI:43474"/>
        <dbReference type="ChEBI" id="CHEBI:58402"/>
        <dbReference type="ChEBI" id="CHEBI:456216"/>
        <dbReference type="EC" id="3.5.2.9"/>
    </reaction>
</comment>
<dbReference type="GO" id="GO:0017168">
    <property type="term" value="F:5-oxoprolinase (ATP-hydrolyzing) activity"/>
    <property type="evidence" value="ECO:0007669"/>
    <property type="project" value="UniProtKB-UniRule"/>
</dbReference>
<dbReference type="Gene3D" id="3.20.20.370">
    <property type="entry name" value="Glycoside hydrolase/deacetylase"/>
    <property type="match status" value="1"/>
</dbReference>
<evidence type="ECO:0000256" key="1">
    <source>
        <dbReference type="HAMAP-Rule" id="MF_00691"/>
    </source>
</evidence>
<evidence type="ECO:0000313" key="2">
    <source>
        <dbReference type="EMBL" id="QSO48306.1"/>
    </source>
</evidence>
<dbReference type="AlphaFoldDB" id="A0A9X7W086"/>
<keyword evidence="1" id="KW-0378">Hydrolase</keyword>
<dbReference type="KEGG" id="afx:JZ786_04765"/>
<dbReference type="GO" id="GO:0005975">
    <property type="term" value="P:carbohydrate metabolic process"/>
    <property type="evidence" value="ECO:0007669"/>
    <property type="project" value="InterPro"/>
</dbReference>
<dbReference type="Pfam" id="PF03746">
    <property type="entry name" value="LamB_YcsF"/>
    <property type="match status" value="1"/>
</dbReference>
<accession>A0A9X7W086</accession>
<dbReference type="PANTHER" id="PTHR30292">
    <property type="entry name" value="UNCHARACTERIZED PROTEIN YBGL-RELATED"/>
    <property type="match status" value="1"/>
</dbReference>
<keyword evidence="3" id="KW-1185">Reference proteome</keyword>
<gene>
    <name evidence="1" type="primary">pxpA</name>
    <name evidence="2" type="ORF">JZ786_04765</name>
</gene>
<sequence>MSYQIDLNCDLGESFGNYRLGNDEQVLKFVTSANVACGFHGGDPGVMRRTVAICAAEGVAVGAHPGLPDLVGFGRRNMSVTPAEVYDMVVYQIGALMGFALAEGVSLRHVKAHGALYNMAAKDLELADAIARAVRDVDPKLVLFGLSGSKLIEAGKQIGLTTASEVFADRTYQSDGTLTPRTEAGSLITDVSQAVAQVLRMVKERTVEVKPAEEGGRSQVPIVAETVCLHGDGKHALQLAETLHKTLQSEGISLMPI</sequence>
<keyword evidence="1" id="KW-0547">Nucleotide-binding</keyword>
<comment type="similarity">
    <text evidence="1">Belongs to the LamB/PxpA family.</text>
</comment>
<name>A0A9X7W086_9BACL</name>
<dbReference type="InterPro" id="IPR005501">
    <property type="entry name" value="LamB/YcsF/PxpA-like"/>
</dbReference>
<dbReference type="CDD" id="cd10787">
    <property type="entry name" value="LamB_YcsF_like"/>
    <property type="match status" value="1"/>
</dbReference>
<dbReference type="GO" id="GO:0005524">
    <property type="term" value="F:ATP binding"/>
    <property type="evidence" value="ECO:0007669"/>
    <property type="project" value="UniProtKB-UniRule"/>
</dbReference>
<dbReference type="PANTHER" id="PTHR30292:SF0">
    <property type="entry name" value="5-OXOPROLINASE SUBUNIT A"/>
    <property type="match status" value="1"/>
</dbReference>
<proteinExistence type="inferred from homology"/>
<dbReference type="SUPFAM" id="SSF88713">
    <property type="entry name" value="Glycoside hydrolase/deacetylase"/>
    <property type="match status" value="1"/>
</dbReference>
<protein>
    <recommendedName>
        <fullName evidence="1">5-oxoprolinase subunit A</fullName>
        <shortName evidence="1">5-OPase subunit A</shortName>
        <ecNumber evidence="1">3.5.2.9</ecNumber>
    </recommendedName>
    <alternativeName>
        <fullName evidence="1">5-oxoprolinase (ATP-hydrolyzing) subunit A</fullName>
    </alternativeName>
</protein>
<comment type="function">
    <text evidence="1">Catalyzes the cleavage of 5-oxoproline to form L-glutamate coupled to the hydrolysis of ATP to ADP and inorganic phosphate.</text>
</comment>
<organism evidence="2 3">
    <name type="scientific">Alicyclobacillus mengziensis</name>
    <dbReference type="NCBI Taxonomy" id="2931921"/>
    <lineage>
        <taxon>Bacteria</taxon>
        <taxon>Bacillati</taxon>
        <taxon>Bacillota</taxon>
        <taxon>Bacilli</taxon>
        <taxon>Bacillales</taxon>
        <taxon>Alicyclobacillaceae</taxon>
        <taxon>Alicyclobacillus</taxon>
    </lineage>
</organism>
<dbReference type="EMBL" id="CP071182">
    <property type="protein sequence ID" value="QSO48306.1"/>
    <property type="molecule type" value="Genomic_DNA"/>
</dbReference>
<reference evidence="2 3" key="1">
    <citation type="submission" date="2021-02" db="EMBL/GenBank/DDBJ databases">
        <title>Alicyclobacillus curvatus sp. nov. and Alicyclobacillus mengziensis sp. nov., two acidophilic bacteria isolated from acid mine drainage.</title>
        <authorList>
            <person name="Huang Y."/>
        </authorList>
    </citation>
    <scope>NUCLEOTIDE SEQUENCE [LARGE SCALE GENOMIC DNA]</scope>
    <source>
        <strain evidence="2 3">S30H14</strain>
    </source>
</reference>